<dbReference type="GO" id="GO:0098887">
    <property type="term" value="P:neurotransmitter receptor transport, endosome to postsynaptic membrane"/>
    <property type="evidence" value="ECO:0007669"/>
    <property type="project" value="TreeGrafter"/>
</dbReference>
<dbReference type="InterPro" id="IPR041489">
    <property type="entry name" value="PDZ_6"/>
</dbReference>
<sequence>MVEIEKPDNEDLGISLAPCHEVKTGQNAFFINFLRQGSIADRCGALFTGDRVEAIDDIHVEDLTLQEAMRRLKHNGLDRVRLQIVPNAISDPERQAKPGIGWSITVFLL</sequence>
<keyword evidence="6" id="KW-1185">Reference proteome</keyword>
<protein>
    <recommendedName>
        <fullName evidence="4">PDZ domain-containing protein</fullName>
    </recommendedName>
</protein>
<dbReference type="PROSITE" id="PS50106">
    <property type="entry name" value="PDZ"/>
    <property type="match status" value="1"/>
</dbReference>
<dbReference type="OrthoDB" id="66881at2759"/>
<dbReference type="EMBL" id="JTDF01011741">
    <property type="protein sequence ID" value="KAF8563483.1"/>
    <property type="molecule type" value="Genomic_DNA"/>
</dbReference>
<comment type="caution">
    <text evidence="5">The sequence shown here is derived from an EMBL/GenBank/DDBJ whole genome shotgun (WGS) entry which is preliminary data.</text>
</comment>
<dbReference type="Proteomes" id="UP000699462">
    <property type="component" value="Unassembled WGS sequence"/>
</dbReference>
<dbReference type="AlphaFoldDB" id="A0A8T0D6M4"/>
<reference evidence="5 6" key="1">
    <citation type="submission" date="2019-07" db="EMBL/GenBank/DDBJ databases">
        <title>Annotation for the trematode Paragonimus westermani.</title>
        <authorList>
            <person name="Choi Y.-J."/>
        </authorList>
    </citation>
    <scope>NUCLEOTIDE SEQUENCE [LARGE SCALE GENOMIC DNA]</scope>
    <source>
        <strain evidence="5">180907_Pwestermani</strain>
    </source>
</reference>
<dbReference type="PANTHER" id="PTHR46227:SF2">
    <property type="entry name" value="FI03335P"/>
    <property type="match status" value="1"/>
</dbReference>
<dbReference type="PANTHER" id="PTHR46227">
    <property type="entry name" value="GLUTAMATE RECEPTOR-INTERACTING PROTEIN GRIP"/>
    <property type="match status" value="1"/>
</dbReference>
<proteinExistence type="predicted"/>
<organism evidence="5 6">
    <name type="scientific">Paragonimus westermani</name>
    <dbReference type="NCBI Taxonomy" id="34504"/>
    <lineage>
        <taxon>Eukaryota</taxon>
        <taxon>Metazoa</taxon>
        <taxon>Spiralia</taxon>
        <taxon>Lophotrochozoa</taxon>
        <taxon>Platyhelminthes</taxon>
        <taxon>Trematoda</taxon>
        <taxon>Digenea</taxon>
        <taxon>Plagiorchiida</taxon>
        <taxon>Troglotremata</taxon>
        <taxon>Troglotrematidae</taxon>
        <taxon>Paragonimus</taxon>
    </lineage>
</organism>
<dbReference type="SMART" id="SM00228">
    <property type="entry name" value="PDZ"/>
    <property type="match status" value="1"/>
</dbReference>
<dbReference type="InterPro" id="IPR001478">
    <property type="entry name" value="PDZ"/>
</dbReference>
<dbReference type="SUPFAM" id="SSF50156">
    <property type="entry name" value="PDZ domain-like"/>
    <property type="match status" value="1"/>
</dbReference>
<name>A0A8T0D6M4_9TREM</name>
<evidence type="ECO:0000313" key="6">
    <source>
        <dbReference type="Proteomes" id="UP000699462"/>
    </source>
</evidence>
<evidence type="ECO:0000313" key="5">
    <source>
        <dbReference type="EMBL" id="KAF8563483.1"/>
    </source>
</evidence>
<gene>
    <name evidence="5" type="ORF">P879_03712</name>
</gene>
<dbReference type="Gene3D" id="2.30.42.10">
    <property type="match status" value="1"/>
</dbReference>
<dbReference type="InterPro" id="IPR036034">
    <property type="entry name" value="PDZ_sf"/>
</dbReference>
<keyword evidence="3" id="KW-0677">Repeat</keyword>
<comment type="subcellular location">
    <subcellularLocation>
        <location evidence="1">Cytoplasm</location>
    </subcellularLocation>
</comment>
<keyword evidence="2" id="KW-0963">Cytoplasm</keyword>
<evidence type="ECO:0000256" key="1">
    <source>
        <dbReference type="ARBA" id="ARBA00004496"/>
    </source>
</evidence>
<feature type="domain" description="PDZ" evidence="4">
    <location>
        <begin position="1"/>
        <end position="76"/>
    </location>
</feature>
<dbReference type="Pfam" id="PF17820">
    <property type="entry name" value="PDZ_6"/>
    <property type="match status" value="1"/>
</dbReference>
<dbReference type="GO" id="GO:0005737">
    <property type="term" value="C:cytoplasm"/>
    <property type="evidence" value="ECO:0007669"/>
    <property type="project" value="UniProtKB-SubCell"/>
</dbReference>
<accession>A0A8T0D6M4</accession>
<evidence type="ECO:0000259" key="4">
    <source>
        <dbReference type="PROSITE" id="PS50106"/>
    </source>
</evidence>
<evidence type="ECO:0000256" key="3">
    <source>
        <dbReference type="ARBA" id="ARBA00022737"/>
    </source>
</evidence>
<dbReference type="InterPro" id="IPR043545">
    <property type="entry name" value="GRIP1/2"/>
</dbReference>
<evidence type="ECO:0000256" key="2">
    <source>
        <dbReference type="ARBA" id="ARBA00022490"/>
    </source>
</evidence>